<accession>A0A915M230</accession>
<dbReference type="GO" id="GO:0003714">
    <property type="term" value="F:transcription corepressor activity"/>
    <property type="evidence" value="ECO:0007669"/>
    <property type="project" value="InterPro"/>
</dbReference>
<dbReference type="InterPro" id="IPR009643">
    <property type="entry name" value="HS1-bd"/>
</dbReference>
<dbReference type="WBParaSite" id="scaffold2768_cov155.g5392">
    <property type="protein sequence ID" value="scaffold2768_cov155.g5392"/>
    <property type="gene ID" value="scaffold2768_cov155.g5392"/>
</dbReference>
<protein>
    <submittedName>
        <fullName evidence="5">Heat shock factor binding protein 1</fullName>
    </submittedName>
</protein>
<proteinExistence type="inferred from homology"/>
<dbReference type="PANTHER" id="PTHR19424:SF0">
    <property type="entry name" value="HEAT SHOCK FACTOR BINDING PROTEIN 1"/>
    <property type="match status" value="1"/>
</dbReference>
<dbReference type="AlphaFoldDB" id="A0A915M230"/>
<sequence length="88" mass="10019">MVDSNNKETFIDAEKDADDDVASPDSKELENISKMIENVLKETQERFQTASNQIIQRIDVMSSRVDQLEKTVLELMEEAGISREKADN</sequence>
<comment type="similarity">
    <text evidence="1">Belongs to the HSBP1 family.</text>
</comment>
<dbReference type="Pfam" id="PF06825">
    <property type="entry name" value="HSBP1"/>
    <property type="match status" value="1"/>
</dbReference>
<organism evidence="4 5">
    <name type="scientific">Meloidogyne javanica</name>
    <name type="common">Root-knot nematode worm</name>
    <dbReference type="NCBI Taxonomy" id="6303"/>
    <lineage>
        <taxon>Eukaryota</taxon>
        <taxon>Metazoa</taxon>
        <taxon>Ecdysozoa</taxon>
        <taxon>Nematoda</taxon>
        <taxon>Chromadorea</taxon>
        <taxon>Rhabditida</taxon>
        <taxon>Tylenchina</taxon>
        <taxon>Tylenchomorpha</taxon>
        <taxon>Tylenchoidea</taxon>
        <taxon>Meloidogynidae</taxon>
        <taxon>Meloidogyninae</taxon>
        <taxon>Meloidogyne</taxon>
        <taxon>Meloidogyne incognita group</taxon>
    </lineage>
</organism>
<feature type="coiled-coil region" evidence="2">
    <location>
        <begin position="26"/>
        <end position="78"/>
    </location>
</feature>
<feature type="region of interest" description="Disordered" evidence="3">
    <location>
        <begin position="1"/>
        <end position="26"/>
    </location>
</feature>
<evidence type="ECO:0000313" key="4">
    <source>
        <dbReference type="Proteomes" id="UP000887561"/>
    </source>
</evidence>
<evidence type="ECO:0000256" key="3">
    <source>
        <dbReference type="SAM" id="MobiDB-lite"/>
    </source>
</evidence>
<evidence type="ECO:0000256" key="2">
    <source>
        <dbReference type="SAM" id="Coils"/>
    </source>
</evidence>
<feature type="compositionally biased region" description="Basic and acidic residues" evidence="3">
    <location>
        <begin position="1"/>
        <end position="14"/>
    </location>
</feature>
<dbReference type="GO" id="GO:0005634">
    <property type="term" value="C:nucleus"/>
    <property type="evidence" value="ECO:0007669"/>
    <property type="project" value="TreeGrafter"/>
</dbReference>
<reference evidence="5" key="1">
    <citation type="submission" date="2022-11" db="UniProtKB">
        <authorList>
            <consortium name="WormBaseParasite"/>
        </authorList>
    </citation>
    <scope>IDENTIFICATION</scope>
</reference>
<evidence type="ECO:0000256" key="1">
    <source>
        <dbReference type="ARBA" id="ARBA00006349"/>
    </source>
</evidence>
<dbReference type="PANTHER" id="PTHR19424">
    <property type="entry name" value="HEAT SHOCK FACTOR BINDING PROTEIN 1"/>
    <property type="match status" value="1"/>
</dbReference>
<evidence type="ECO:0000313" key="5">
    <source>
        <dbReference type="WBParaSite" id="scaffold2768_cov155.g5392"/>
    </source>
</evidence>
<keyword evidence="4" id="KW-1185">Reference proteome</keyword>
<dbReference type="GO" id="GO:0005829">
    <property type="term" value="C:cytosol"/>
    <property type="evidence" value="ECO:0007669"/>
    <property type="project" value="TreeGrafter"/>
</dbReference>
<dbReference type="Gene3D" id="1.20.5.430">
    <property type="match status" value="1"/>
</dbReference>
<name>A0A915M230_MELJA</name>
<keyword evidence="2" id="KW-0175">Coiled coil</keyword>
<dbReference type="GO" id="GO:0070370">
    <property type="term" value="P:cellular heat acclimation"/>
    <property type="evidence" value="ECO:0007669"/>
    <property type="project" value="TreeGrafter"/>
</dbReference>
<dbReference type="Proteomes" id="UP000887561">
    <property type="component" value="Unplaced"/>
</dbReference>